<accession>V2XQC3</accession>
<organism evidence="6 7">
    <name type="scientific">Catonella morbi ATCC 51271</name>
    <dbReference type="NCBI Taxonomy" id="592026"/>
    <lineage>
        <taxon>Bacteria</taxon>
        <taxon>Bacillati</taxon>
        <taxon>Bacillota</taxon>
        <taxon>Clostridia</taxon>
        <taxon>Lachnospirales</taxon>
        <taxon>Lachnospiraceae</taxon>
        <taxon>Catonella</taxon>
    </lineage>
</organism>
<feature type="transmembrane region" description="Helical" evidence="5">
    <location>
        <begin position="71"/>
        <end position="89"/>
    </location>
</feature>
<dbReference type="HOGENOM" id="CLU_076847_2_3_9"/>
<evidence type="ECO:0000313" key="7">
    <source>
        <dbReference type="Proteomes" id="UP000018227"/>
    </source>
</evidence>
<dbReference type="EMBL" id="ACIL03000004">
    <property type="protein sequence ID" value="ESL04394.1"/>
    <property type="molecule type" value="Genomic_DNA"/>
</dbReference>
<feature type="transmembrane region" description="Helical" evidence="5">
    <location>
        <begin position="47"/>
        <end position="64"/>
    </location>
</feature>
<protein>
    <submittedName>
        <fullName evidence="6">Cobalt transport protein</fullName>
    </submittedName>
</protein>
<comment type="subcellular location">
    <subcellularLocation>
        <location evidence="1">Membrane</location>
        <topology evidence="1">Multi-pass membrane protein</topology>
    </subcellularLocation>
</comment>
<evidence type="ECO:0000256" key="1">
    <source>
        <dbReference type="ARBA" id="ARBA00004141"/>
    </source>
</evidence>
<evidence type="ECO:0000313" key="6">
    <source>
        <dbReference type="EMBL" id="ESL04394.1"/>
    </source>
</evidence>
<keyword evidence="2 5" id="KW-0812">Transmembrane</keyword>
<dbReference type="Proteomes" id="UP000018227">
    <property type="component" value="Unassembled WGS sequence"/>
</dbReference>
<dbReference type="eggNOG" id="COG0619">
    <property type="taxonomic scope" value="Bacteria"/>
</dbReference>
<reference evidence="6 7" key="1">
    <citation type="submission" date="2013-06" db="EMBL/GenBank/DDBJ databases">
        <authorList>
            <person name="Weinstock G."/>
            <person name="Sodergren E."/>
            <person name="Clifton S."/>
            <person name="Fulton L."/>
            <person name="Fulton B."/>
            <person name="Courtney L."/>
            <person name="Fronick C."/>
            <person name="Harrison M."/>
            <person name="Strong C."/>
            <person name="Farmer C."/>
            <person name="Delahaunty K."/>
            <person name="Markovic C."/>
            <person name="Hall O."/>
            <person name="Minx P."/>
            <person name="Tomlinson C."/>
            <person name="Mitreva M."/>
            <person name="Nelson J."/>
            <person name="Hou S."/>
            <person name="Wollam A."/>
            <person name="Pepin K.H."/>
            <person name="Johnson M."/>
            <person name="Bhonagiri V."/>
            <person name="Nash W.E."/>
            <person name="Warren W."/>
            <person name="Chinwalla A."/>
            <person name="Mardis E.R."/>
            <person name="Wilson R.K."/>
        </authorList>
    </citation>
    <scope>NUCLEOTIDE SEQUENCE [LARGE SCALE GENOMIC DNA]</scope>
    <source>
        <strain evidence="6 7">ATCC 51271</strain>
    </source>
</reference>
<sequence length="243" mass="27596">MIGRKKVFCKGRKNNKEKYRLSNNITPLTIVGLILMFSVVLTVGEQFQYFITLIFALGLLFLFTCKKTFKAICTIIVIWGMVYLLKPFLGNVLVGSIYTMLLIVLKFSPIFILGRVLSSYSSSHLLAAFRKIGVGGCAGIGITIFFRFVPEISIRMKEIRNGMKIRRFKVSIFKPIKSFELYFVPLMYKCIDISDTLTCSIISKGIEYDGKKTCFHEIKFSVFDILILVIGIALVGVSVWKIF</sequence>
<keyword evidence="3 5" id="KW-1133">Transmembrane helix</keyword>
<feature type="transmembrane region" description="Helical" evidence="5">
    <location>
        <begin position="220"/>
        <end position="240"/>
    </location>
</feature>
<dbReference type="InterPro" id="IPR003339">
    <property type="entry name" value="ABC/ECF_trnsptr_transmembrane"/>
</dbReference>
<dbReference type="AlphaFoldDB" id="V2XQC3"/>
<comment type="caution">
    <text evidence="6">The sequence shown here is derived from an EMBL/GenBank/DDBJ whole genome shotgun (WGS) entry which is preliminary data.</text>
</comment>
<feature type="transmembrane region" description="Helical" evidence="5">
    <location>
        <begin position="95"/>
        <end position="117"/>
    </location>
</feature>
<evidence type="ECO:0000256" key="4">
    <source>
        <dbReference type="ARBA" id="ARBA00023136"/>
    </source>
</evidence>
<feature type="transmembrane region" description="Helical" evidence="5">
    <location>
        <begin position="21"/>
        <end position="41"/>
    </location>
</feature>
<gene>
    <name evidence="6" type="ORF">GCWU0000282_000364</name>
</gene>
<keyword evidence="7" id="KW-1185">Reference proteome</keyword>
<dbReference type="STRING" id="592026.GCWU0000282_000364"/>
<feature type="transmembrane region" description="Helical" evidence="5">
    <location>
        <begin position="129"/>
        <end position="149"/>
    </location>
</feature>
<dbReference type="GO" id="GO:0005886">
    <property type="term" value="C:plasma membrane"/>
    <property type="evidence" value="ECO:0007669"/>
    <property type="project" value="UniProtKB-ARBA"/>
</dbReference>
<proteinExistence type="predicted"/>
<dbReference type="CDD" id="cd16914">
    <property type="entry name" value="EcfT"/>
    <property type="match status" value="1"/>
</dbReference>
<evidence type="ECO:0000256" key="3">
    <source>
        <dbReference type="ARBA" id="ARBA00022989"/>
    </source>
</evidence>
<name>V2XQC3_9FIRM</name>
<evidence type="ECO:0000256" key="5">
    <source>
        <dbReference type="SAM" id="Phobius"/>
    </source>
</evidence>
<evidence type="ECO:0000256" key="2">
    <source>
        <dbReference type="ARBA" id="ARBA00022692"/>
    </source>
</evidence>
<keyword evidence="4 5" id="KW-0472">Membrane</keyword>